<proteinExistence type="predicted"/>
<dbReference type="InterPro" id="IPR027752">
    <property type="entry name" value="TTLL10"/>
</dbReference>
<dbReference type="GO" id="GO:0046872">
    <property type="term" value="F:metal ion binding"/>
    <property type="evidence" value="ECO:0007669"/>
    <property type="project" value="InterPro"/>
</dbReference>
<dbReference type="AlphaFoldDB" id="A0A813P386"/>
<feature type="region of interest" description="Disordered" evidence="2">
    <location>
        <begin position="1"/>
        <end position="22"/>
    </location>
</feature>
<gene>
    <name evidence="4" type="ORF">JXQ802_LOCUS1289</name>
    <name evidence="5" type="ORF">PYM288_LOCUS1786</name>
</gene>
<evidence type="ECO:0000313" key="5">
    <source>
        <dbReference type="EMBL" id="CAF0745275.1"/>
    </source>
</evidence>
<dbReference type="PANTHER" id="PTHR46810">
    <property type="entry name" value="INACTIVE POLYGLYCYLASE TTLL10"/>
    <property type="match status" value="1"/>
</dbReference>
<feature type="region of interest" description="Disordered" evidence="2">
    <location>
        <begin position="594"/>
        <end position="623"/>
    </location>
</feature>
<keyword evidence="7" id="KW-1185">Reference proteome</keyword>
<evidence type="ECO:0000256" key="1">
    <source>
        <dbReference type="PROSITE-ProRule" id="PRU00409"/>
    </source>
</evidence>
<dbReference type="Proteomes" id="UP000663854">
    <property type="component" value="Unassembled WGS sequence"/>
</dbReference>
<dbReference type="EMBL" id="CAJNOL010000014">
    <property type="protein sequence ID" value="CAF0743909.1"/>
    <property type="molecule type" value="Genomic_DNA"/>
</dbReference>
<name>A0A813P386_9BILA</name>
<accession>A0A813P386</accession>
<evidence type="ECO:0000259" key="3">
    <source>
        <dbReference type="PROSITE" id="PS50975"/>
    </source>
</evidence>
<feature type="domain" description="ATP-grasp" evidence="3">
    <location>
        <begin position="338"/>
        <end position="386"/>
    </location>
</feature>
<dbReference type="PANTHER" id="PTHR46810:SF1">
    <property type="entry name" value="INACTIVE POLYGLYCYLASE TTLL10"/>
    <property type="match status" value="1"/>
</dbReference>
<organism evidence="5 6">
    <name type="scientific">Rotaria sordida</name>
    <dbReference type="NCBI Taxonomy" id="392033"/>
    <lineage>
        <taxon>Eukaryota</taxon>
        <taxon>Metazoa</taxon>
        <taxon>Spiralia</taxon>
        <taxon>Gnathifera</taxon>
        <taxon>Rotifera</taxon>
        <taxon>Eurotatoria</taxon>
        <taxon>Bdelloidea</taxon>
        <taxon>Philodinida</taxon>
        <taxon>Philodinidae</taxon>
        <taxon>Rotaria</taxon>
    </lineage>
</organism>
<comment type="caution">
    <text evidence="5">The sequence shown here is derived from an EMBL/GenBank/DDBJ whole genome shotgun (WGS) entry which is preliminary data.</text>
</comment>
<dbReference type="Pfam" id="PF03133">
    <property type="entry name" value="TTL"/>
    <property type="match status" value="1"/>
</dbReference>
<evidence type="ECO:0000313" key="4">
    <source>
        <dbReference type="EMBL" id="CAF0743909.1"/>
    </source>
</evidence>
<dbReference type="InterPro" id="IPR004344">
    <property type="entry name" value="TTL/TTLL_fam"/>
</dbReference>
<feature type="compositionally biased region" description="Polar residues" evidence="2">
    <location>
        <begin position="598"/>
        <end position="623"/>
    </location>
</feature>
<dbReference type="PROSITE" id="PS51221">
    <property type="entry name" value="TTL"/>
    <property type="match status" value="1"/>
</dbReference>
<sequence>MGNGNITGTKNDQKQKSTRSNSKQLAELFHRKKSIDNLIFYACTDKARVITEILEERGWSRTKDHNVTDFTIKWCLEHQVDWQQFQEGKQLINNIPGQIAFADKVNLWYTIRDYLNTRRNLVGNNIQTFLPITFVLDNEDEVAEFLRIYKKQNKTWIYKPRYSYAGQGIHVISVNSDLETVFKLKHIVGNRIQYEPKMPGHLMQEYISRPLLIKGRKFDIRVHWLVAWTKPLLVFYNHHASVIRLSLNLYREFDFDRATHLTNFSIQENHQRYAFSQEATGMTMQQLNQYFNQCFRPFHPKMPQDWIITIMQDRMQTIIRQVIRASKNKLERIAGHFGLFGCDFLLDENFRLWLLEVNDNPGVGWGNTQLNTTTKPLFEETLNIVLDCFEKYKHRRPLLPVECLKNYQLIYDENNDAETILRDDNQIFSERMQIRHSIRDSTTDSSLTHTTPRIKSSRIPTTTATIITRGEVILPLTSETNLNKNINSRERTEPMKPIDNNIDRERLIKIKELKAKYTFRIRTRSLDKLNNITIKQSITSANRFHTIQRKKYLNLKPNNSNKKRNIQTNNITIPTFPEEEEDKKENVIVIEEVEPEQPNDSITPSTNIEQNGNGNSATVCAVH</sequence>
<keyword evidence="1" id="KW-0067">ATP-binding</keyword>
<evidence type="ECO:0000313" key="7">
    <source>
        <dbReference type="Proteomes" id="UP000663870"/>
    </source>
</evidence>
<keyword evidence="1" id="KW-0547">Nucleotide-binding</keyword>
<dbReference type="SUPFAM" id="SSF56059">
    <property type="entry name" value="Glutathione synthetase ATP-binding domain-like"/>
    <property type="match status" value="1"/>
</dbReference>
<feature type="compositionally biased region" description="Polar residues" evidence="2">
    <location>
        <begin position="1"/>
        <end position="10"/>
    </location>
</feature>
<dbReference type="GO" id="GO:0070737">
    <property type="term" value="F:protein-glycine ligase activity, elongating"/>
    <property type="evidence" value="ECO:0007669"/>
    <property type="project" value="TreeGrafter"/>
</dbReference>
<evidence type="ECO:0000313" key="6">
    <source>
        <dbReference type="Proteomes" id="UP000663854"/>
    </source>
</evidence>
<dbReference type="EMBL" id="CAJNOH010000010">
    <property type="protein sequence ID" value="CAF0745275.1"/>
    <property type="molecule type" value="Genomic_DNA"/>
</dbReference>
<reference evidence="5" key="1">
    <citation type="submission" date="2021-02" db="EMBL/GenBank/DDBJ databases">
        <authorList>
            <person name="Nowell W R."/>
        </authorList>
    </citation>
    <scope>NUCLEOTIDE SEQUENCE</scope>
</reference>
<evidence type="ECO:0000256" key="2">
    <source>
        <dbReference type="SAM" id="MobiDB-lite"/>
    </source>
</evidence>
<dbReference type="PROSITE" id="PS50975">
    <property type="entry name" value="ATP_GRASP"/>
    <property type="match status" value="1"/>
</dbReference>
<dbReference type="GO" id="GO:0005524">
    <property type="term" value="F:ATP binding"/>
    <property type="evidence" value="ECO:0007669"/>
    <property type="project" value="UniProtKB-UniRule"/>
</dbReference>
<dbReference type="Gene3D" id="3.30.470.20">
    <property type="entry name" value="ATP-grasp fold, B domain"/>
    <property type="match status" value="1"/>
</dbReference>
<dbReference type="InterPro" id="IPR011761">
    <property type="entry name" value="ATP-grasp"/>
</dbReference>
<protein>
    <recommendedName>
        <fullName evidence="3">ATP-grasp domain-containing protein</fullName>
    </recommendedName>
</protein>
<dbReference type="Proteomes" id="UP000663870">
    <property type="component" value="Unassembled WGS sequence"/>
</dbReference>